<evidence type="ECO:0000313" key="8">
    <source>
        <dbReference type="Proteomes" id="UP001597119"/>
    </source>
</evidence>
<name>A0ABD6CF82_9EURY</name>
<dbReference type="Pfam" id="PF00149">
    <property type="entry name" value="Metallophos"/>
    <property type="match status" value="1"/>
</dbReference>
<keyword evidence="1" id="KW-0479">Metal-binding</keyword>
<evidence type="ECO:0000259" key="6">
    <source>
        <dbReference type="Pfam" id="PF00149"/>
    </source>
</evidence>
<gene>
    <name evidence="7" type="ORF">ACFR9U_12800</name>
</gene>
<dbReference type="Gene3D" id="3.60.21.10">
    <property type="match status" value="1"/>
</dbReference>
<dbReference type="GO" id="GO:0016787">
    <property type="term" value="F:hydrolase activity"/>
    <property type="evidence" value="ECO:0007669"/>
    <property type="project" value="UniProtKB-KW"/>
</dbReference>
<evidence type="ECO:0000256" key="5">
    <source>
        <dbReference type="SAM" id="MobiDB-lite"/>
    </source>
</evidence>
<dbReference type="EMBL" id="JBHUDJ010000006">
    <property type="protein sequence ID" value="MFD1587862.1"/>
    <property type="molecule type" value="Genomic_DNA"/>
</dbReference>
<evidence type="ECO:0000256" key="1">
    <source>
        <dbReference type="ARBA" id="ARBA00022723"/>
    </source>
</evidence>
<dbReference type="PANTHER" id="PTHR42988:SF2">
    <property type="entry name" value="CYCLIC NUCLEOTIDE PHOSPHODIESTERASE CBUA0032-RELATED"/>
    <property type="match status" value="1"/>
</dbReference>
<dbReference type="InterPro" id="IPR004843">
    <property type="entry name" value="Calcineurin-like_PHP"/>
</dbReference>
<keyword evidence="2 7" id="KW-0378">Hydrolase</keyword>
<evidence type="ECO:0000256" key="3">
    <source>
        <dbReference type="ARBA" id="ARBA00023004"/>
    </source>
</evidence>
<comment type="caution">
    <text evidence="7">The sequence shown here is derived from an EMBL/GenBank/DDBJ whole genome shotgun (WGS) entry which is preliminary data.</text>
</comment>
<sequence>MLYRSAPGPAVARLRRPQTATPTSFAVFADAHVTPWGTGTWKVLHRTEQRLRTAITEANRLDVDAVVFAGDLTKDGAPREFTRVDALLKELDAPHVAVPGNHDVPKAFDSHQTPPVETFAETYATGRLPFVKHVGGVDIVGIDTATTSDDRLTDDHAGHVSTAQLDWLESILPGLANPVVVCHHNLTHPDQHTGEFANADFYQMGNASELATVLSDGGVELVISGHIHWPATTTVAGVREVIAPAICSLPPSFLHVEMDSRGTTIDVVPLVDRAGFEEAYAHANEGREHGQAVADCLDRGLLSELPFVDERPGPATASGGDMAPSGQ</sequence>
<dbReference type="GO" id="GO:0046872">
    <property type="term" value="F:metal ion binding"/>
    <property type="evidence" value="ECO:0007669"/>
    <property type="project" value="UniProtKB-KW"/>
</dbReference>
<keyword evidence="3" id="KW-0408">Iron</keyword>
<comment type="similarity">
    <text evidence="4">Belongs to the cyclic nucleotide phosphodiesterase class-III family.</text>
</comment>
<keyword evidence="8" id="KW-1185">Reference proteome</keyword>
<dbReference type="InterPro" id="IPR050884">
    <property type="entry name" value="CNP_phosphodiesterase-III"/>
</dbReference>
<dbReference type="SUPFAM" id="SSF56300">
    <property type="entry name" value="Metallo-dependent phosphatases"/>
    <property type="match status" value="1"/>
</dbReference>
<evidence type="ECO:0000256" key="2">
    <source>
        <dbReference type="ARBA" id="ARBA00022801"/>
    </source>
</evidence>
<organism evidence="7 8">
    <name type="scientific">Halorientalis brevis</name>
    <dbReference type="NCBI Taxonomy" id="1126241"/>
    <lineage>
        <taxon>Archaea</taxon>
        <taxon>Methanobacteriati</taxon>
        <taxon>Methanobacteriota</taxon>
        <taxon>Stenosarchaea group</taxon>
        <taxon>Halobacteria</taxon>
        <taxon>Halobacteriales</taxon>
        <taxon>Haloarculaceae</taxon>
        <taxon>Halorientalis</taxon>
    </lineage>
</organism>
<feature type="region of interest" description="Disordered" evidence="5">
    <location>
        <begin position="307"/>
        <end position="327"/>
    </location>
</feature>
<evidence type="ECO:0000313" key="7">
    <source>
        <dbReference type="EMBL" id="MFD1587862.1"/>
    </source>
</evidence>
<dbReference type="PANTHER" id="PTHR42988">
    <property type="entry name" value="PHOSPHOHYDROLASE"/>
    <property type="match status" value="1"/>
</dbReference>
<dbReference type="AlphaFoldDB" id="A0ABD6CF82"/>
<accession>A0ABD6CF82</accession>
<reference evidence="7 8" key="1">
    <citation type="journal article" date="2019" name="Int. J. Syst. Evol. Microbiol.">
        <title>The Global Catalogue of Microorganisms (GCM) 10K type strain sequencing project: providing services to taxonomists for standard genome sequencing and annotation.</title>
        <authorList>
            <consortium name="The Broad Institute Genomics Platform"/>
            <consortium name="The Broad Institute Genome Sequencing Center for Infectious Disease"/>
            <person name="Wu L."/>
            <person name="Ma J."/>
        </authorList>
    </citation>
    <scope>NUCLEOTIDE SEQUENCE [LARGE SCALE GENOMIC DNA]</scope>
    <source>
        <strain evidence="7 8">CGMCC 1.12125</strain>
    </source>
</reference>
<dbReference type="RefSeq" id="WP_247380524.1">
    <property type="nucleotide sequence ID" value="NZ_JALLGV010000008.1"/>
</dbReference>
<protein>
    <submittedName>
        <fullName evidence="7">Metallophosphoesterase family protein</fullName>
        <ecNumber evidence="7">3.1.-.-</ecNumber>
    </submittedName>
</protein>
<dbReference type="InterPro" id="IPR029052">
    <property type="entry name" value="Metallo-depent_PP-like"/>
</dbReference>
<proteinExistence type="inferred from homology"/>
<dbReference type="Proteomes" id="UP001597119">
    <property type="component" value="Unassembled WGS sequence"/>
</dbReference>
<feature type="domain" description="Calcineurin-like phosphoesterase" evidence="6">
    <location>
        <begin position="25"/>
        <end position="230"/>
    </location>
</feature>
<evidence type="ECO:0000256" key="4">
    <source>
        <dbReference type="ARBA" id="ARBA00025742"/>
    </source>
</evidence>
<dbReference type="EC" id="3.1.-.-" evidence="7"/>